<dbReference type="RefSeq" id="WP_015914200.1">
    <property type="nucleotide sequence ID" value="NC_011992.1"/>
</dbReference>
<keyword evidence="7" id="KW-0812">Transmembrane</keyword>
<keyword evidence="5 6" id="KW-0408">Iron</keyword>
<dbReference type="AlphaFoldDB" id="A0A9J9QG10"/>
<keyword evidence="2 6" id="KW-0349">Heme</keyword>
<dbReference type="KEGG" id="dia:Dtpsy_2906"/>
<evidence type="ECO:0000256" key="5">
    <source>
        <dbReference type="ARBA" id="ARBA00023004"/>
    </source>
</evidence>
<keyword evidence="1" id="KW-0813">Transport</keyword>
<keyword evidence="7" id="KW-1133">Transmembrane helix</keyword>
<evidence type="ECO:0000313" key="9">
    <source>
        <dbReference type="EMBL" id="ACM34340.1"/>
    </source>
</evidence>
<dbReference type="GO" id="GO:0009055">
    <property type="term" value="F:electron transfer activity"/>
    <property type="evidence" value="ECO:0007669"/>
    <property type="project" value="InterPro"/>
</dbReference>
<dbReference type="GO" id="GO:0005506">
    <property type="term" value="F:iron ion binding"/>
    <property type="evidence" value="ECO:0007669"/>
    <property type="project" value="InterPro"/>
</dbReference>
<keyword evidence="4" id="KW-0249">Electron transport</keyword>
<comment type="PTM">
    <text evidence="6">Binds 1 heme c group covalently per subunit.</text>
</comment>
<evidence type="ECO:0000256" key="7">
    <source>
        <dbReference type="SAM" id="Phobius"/>
    </source>
</evidence>
<feature type="domain" description="Cytochrome c" evidence="8">
    <location>
        <begin position="60"/>
        <end position="145"/>
    </location>
</feature>
<protein>
    <submittedName>
        <fullName evidence="9">Cytochrome c class I</fullName>
    </submittedName>
</protein>
<evidence type="ECO:0000256" key="1">
    <source>
        <dbReference type="ARBA" id="ARBA00022448"/>
    </source>
</evidence>
<dbReference type="InterPro" id="IPR036909">
    <property type="entry name" value="Cyt_c-like_dom_sf"/>
</dbReference>
<dbReference type="Pfam" id="PF00034">
    <property type="entry name" value="Cytochrom_C"/>
    <property type="match status" value="1"/>
</dbReference>
<evidence type="ECO:0000256" key="3">
    <source>
        <dbReference type="ARBA" id="ARBA00022723"/>
    </source>
</evidence>
<dbReference type="SUPFAM" id="SSF46626">
    <property type="entry name" value="Cytochrome c"/>
    <property type="match status" value="1"/>
</dbReference>
<gene>
    <name evidence="9" type="ordered locus">Dtpsy_2906</name>
</gene>
<name>A0A9J9QG10_ACIET</name>
<dbReference type="InterPro" id="IPR002324">
    <property type="entry name" value="Cyt_c_ID"/>
</dbReference>
<keyword evidence="3 6" id="KW-0479">Metal-binding</keyword>
<dbReference type="EMBL" id="CP001392">
    <property type="protein sequence ID" value="ACM34340.1"/>
    <property type="molecule type" value="Genomic_DNA"/>
</dbReference>
<feature type="binding site" description="covalent" evidence="6">
    <location>
        <position position="74"/>
    </location>
    <ligand>
        <name>heme c</name>
        <dbReference type="ChEBI" id="CHEBI:61717"/>
    </ligand>
</feature>
<organism evidence="9 10">
    <name type="scientific">Acidovorax ebreus (strain TPSY)</name>
    <name type="common">Diaphorobacter sp. (strain TPSY)</name>
    <dbReference type="NCBI Taxonomy" id="535289"/>
    <lineage>
        <taxon>Bacteria</taxon>
        <taxon>Pseudomonadati</taxon>
        <taxon>Pseudomonadota</taxon>
        <taxon>Betaproteobacteria</taxon>
        <taxon>Burkholderiales</taxon>
        <taxon>Comamonadaceae</taxon>
        <taxon>Diaphorobacter</taxon>
    </lineage>
</organism>
<accession>A0A9J9QG10</accession>
<keyword evidence="7" id="KW-0472">Membrane</keyword>
<dbReference type="Gene3D" id="1.10.760.10">
    <property type="entry name" value="Cytochrome c-like domain"/>
    <property type="match status" value="1"/>
</dbReference>
<dbReference type="PROSITE" id="PS51007">
    <property type="entry name" value="CYTC"/>
    <property type="match status" value="1"/>
</dbReference>
<evidence type="ECO:0000313" key="10">
    <source>
        <dbReference type="Proteomes" id="UP000000450"/>
    </source>
</evidence>
<proteinExistence type="predicted"/>
<feature type="binding site" description="covalent" evidence="6">
    <location>
        <position position="123"/>
    </location>
    <ligand>
        <name>heme c</name>
        <dbReference type="ChEBI" id="CHEBI:61717"/>
    </ligand>
</feature>
<feature type="binding site" description="covalent" evidence="6">
    <location>
        <position position="78"/>
    </location>
    <ligand>
        <name>heme c</name>
        <dbReference type="ChEBI" id="CHEBI:61717"/>
    </ligand>
</feature>
<dbReference type="PRINTS" id="PR00606">
    <property type="entry name" value="CYTCHROMECID"/>
</dbReference>
<dbReference type="GO" id="GO:0020037">
    <property type="term" value="F:heme binding"/>
    <property type="evidence" value="ECO:0007669"/>
    <property type="project" value="InterPro"/>
</dbReference>
<dbReference type="Proteomes" id="UP000000450">
    <property type="component" value="Chromosome"/>
</dbReference>
<evidence type="ECO:0000256" key="4">
    <source>
        <dbReference type="ARBA" id="ARBA00022982"/>
    </source>
</evidence>
<feature type="transmembrane region" description="Helical" evidence="7">
    <location>
        <begin position="20"/>
        <end position="40"/>
    </location>
</feature>
<dbReference type="InterPro" id="IPR009056">
    <property type="entry name" value="Cyt_c-like_dom"/>
</dbReference>
<evidence type="ECO:0000259" key="8">
    <source>
        <dbReference type="PROSITE" id="PS51007"/>
    </source>
</evidence>
<keyword evidence="10" id="KW-1185">Reference proteome</keyword>
<evidence type="ECO:0000256" key="6">
    <source>
        <dbReference type="PIRSR" id="PIRSR602324-1"/>
    </source>
</evidence>
<reference evidence="9 10" key="1">
    <citation type="journal article" date="2010" name="J. Bacteriol.">
        <title>Completed genome sequence of the anaerobic iron-oxidizing bacterium Acidovorax ebreus strain TPSY.</title>
        <authorList>
            <person name="Byrne-Bailey K.G."/>
            <person name="Weber K.A."/>
            <person name="Chair A.H."/>
            <person name="Bose S."/>
            <person name="Knox T."/>
            <person name="Spanbauer T.L."/>
            <person name="Chertkov O."/>
            <person name="Coates J.D."/>
        </authorList>
    </citation>
    <scope>NUCLEOTIDE SEQUENCE [LARGE SCALE GENOMIC DNA]</scope>
    <source>
        <strain evidence="9 10">TPSY</strain>
    </source>
</reference>
<evidence type="ECO:0000256" key="2">
    <source>
        <dbReference type="ARBA" id="ARBA00022617"/>
    </source>
</evidence>
<sequence>MPVDPDPLHDDTPPPRPRWLGWALVVFMVLVVLGVLNVGWRILQPGPAAQALDAAQQAHPERAAGRALVEASDCLRCHGLERHAVGPGFRQIAARYAGRNDAAAYLAGRIREGSVGVWGRTLMPRHPQITEAQALQMAQWLLALPPAEGSVLLNQ</sequence>